<keyword evidence="1 3" id="KW-0378">Hydrolase</keyword>
<evidence type="ECO:0000313" key="4">
    <source>
        <dbReference type="Proteomes" id="UP000279909"/>
    </source>
</evidence>
<name>A0A3M8HGI3_9BACI</name>
<sequence length="146" mass="16990">MAIEELPNDKPIAGVHCVPITDDGLVVMAWDKEEQILTTIGGRIEGNESFEEALEREAMEEVGMTISNEKIPFASWYWESTDTYTIWYLVKVQQFLPYTFENEKTGYVLLNFNTAKQMITKLETNFEKRIQILDLAYKKAIQLEWL</sequence>
<keyword evidence="4" id="KW-1185">Reference proteome</keyword>
<gene>
    <name evidence="3" type="ORF">EC501_02665</name>
</gene>
<dbReference type="SUPFAM" id="SSF55811">
    <property type="entry name" value="Nudix"/>
    <property type="match status" value="1"/>
</dbReference>
<evidence type="ECO:0000313" key="3">
    <source>
        <dbReference type="EMBL" id="RND01171.1"/>
    </source>
</evidence>
<dbReference type="EMBL" id="RHLQ01000003">
    <property type="protein sequence ID" value="RND01171.1"/>
    <property type="molecule type" value="Genomic_DNA"/>
</dbReference>
<reference evidence="3 4" key="1">
    <citation type="journal article" date="2014" name="Int. J. Syst. Evol. Microbiol.">
        <title>Lysinibacillus halotolerans sp. nov., isolated from saline-alkaline soil.</title>
        <authorList>
            <person name="Kong D."/>
            <person name="Wang Y."/>
            <person name="Zhao B."/>
            <person name="Li Y."/>
            <person name="Song J."/>
            <person name="Zhai Y."/>
            <person name="Zhang C."/>
            <person name="Wang H."/>
            <person name="Chen X."/>
            <person name="Zhao B."/>
            <person name="Ruan Z."/>
        </authorList>
    </citation>
    <scope>NUCLEOTIDE SEQUENCE [LARGE SCALE GENOMIC DNA]</scope>
    <source>
        <strain evidence="3 4">MCCC 1A12703</strain>
    </source>
</reference>
<proteinExistence type="predicted"/>
<dbReference type="InterPro" id="IPR020084">
    <property type="entry name" value="NUDIX_hydrolase_CS"/>
</dbReference>
<feature type="domain" description="Nudix hydrolase" evidence="2">
    <location>
        <begin position="10"/>
        <end position="136"/>
    </location>
</feature>
<dbReference type="Proteomes" id="UP000279909">
    <property type="component" value="Unassembled WGS sequence"/>
</dbReference>
<dbReference type="InterPro" id="IPR015797">
    <property type="entry name" value="NUDIX_hydrolase-like_dom_sf"/>
</dbReference>
<evidence type="ECO:0000259" key="2">
    <source>
        <dbReference type="PROSITE" id="PS51462"/>
    </source>
</evidence>
<accession>A0A3M8HGI3</accession>
<dbReference type="AlphaFoldDB" id="A0A3M8HGI3"/>
<dbReference type="Gene3D" id="3.90.79.10">
    <property type="entry name" value="Nucleoside Triphosphate Pyrophosphohydrolase"/>
    <property type="match status" value="1"/>
</dbReference>
<organism evidence="3 4">
    <name type="scientific">Lysinibacillus halotolerans</name>
    <dbReference type="NCBI Taxonomy" id="1368476"/>
    <lineage>
        <taxon>Bacteria</taxon>
        <taxon>Bacillati</taxon>
        <taxon>Bacillota</taxon>
        <taxon>Bacilli</taxon>
        <taxon>Bacillales</taxon>
        <taxon>Bacillaceae</taxon>
        <taxon>Lysinibacillus</taxon>
    </lineage>
</organism>
<dbReference type="Pfam" id="PF00293">
    <property type="entry name" value="NUDIX"/>
    <property type="match status" value="1"/>
</dbReference>
<protein>
    <submittedName>
        <fullName evidence="3">NUDIX hydrolase</fullName>
    </submittedName>
</protein>
<dbReference type="OrthoDB" id="2890244at2"/>
<dbReference type="PROSITE" id="PS51462">
    <property type="entry name" value="NUDIX"/>
    <property type="match status" value="1"/>
</dbReference>
<comment type="caution">
    <text evidence="3">The sequence shown here is derived from an EMBL/GenBank/DDBJ whole genome shotgun (WGS) entry which is preliminary data.</text>
</comment>
<dbReference type="InterPro" id="IPR000086">
    <property type="entry name" value="NUDIX_hydrolase_dom"/>
</dbReference>
<dbReference type="GO" id="GO:0016787">
    <property type="term" value="F:hydrolase activity"/>
    <property type="evidence" value="ECO:0007669"/>
    <property type="project" value="UniProtKB-KW"/>
</dbReference>
<evidence type="ECO:0000256" key="1">
    <source>
        <dbReference type="ARBA" id="ARBA00022801"/>
    </source>
</evidence>
<dbReference type="PROSITE" id="PS00893">
    <property type="entry name" value="NUDIX_BOX"/>
    <property type="match status" value="1"/>
</dbReference>